<dbReference type="Pfam" id="PF20370">
    <property type="entry name" value="DUF6665"/>
    <property type="match status" value="1"/>
</dbReference>
<dbReference type="InterPro" id="IPR046606">
    <property type="entry name" value="DUF6665"/>
</dbReference>
<accession>A0ABQ0ZBV4</accession>
<gene>
    <name evidence="1" type="ORF">RsS93_56550</name>
</gene>
<organism evidence="1 2">
    <name type="scientific">Rhizobium dioscoreae</name>
    <dbReference type="NCBI Taxonomy" id="2653122"/>
    <lineage>
        <taxon>Bacteria</taxon>
        <taxon>Pseudomonadati</taxon>
        <taxon>Pseudomonadota</taxon>
        <taxon>Alphaproteobacteria</taxon>
        <taxon>Hyphomicrobiales</taxon>
        <taxon>Rhizobiaceae</taxon>
        <taxon>Rhizobium/Agrobacterium group</taxon>
        <taxon>Rhizobium</taxon>
    </lineage>
</organism>
<name>A0ABQ0ZBV4_9HYPH</name>
<evidence type="ECO:0000313" key="2">
    <source>
        <dbReference type="Proteomes" id="UP000390335"/>
    </source>
</evidence>
<protein>
    <submittedName>
        <fullName evidence="1">Uncharacterized protein</fullName>
    </submittedName>
</protein>
<sequence length="135" mass="14999">MRLGNGLELCRIGEETDRQLAEPDMTVRPPRNFNPSQTNETGLGILEYEMMSERASTLGHHGMKVEAALAALQEGEAKGKEGVEHERLVDIAAQAVWAMFIHREICGLRNGRDVIQRYGIPNKVLARLGASPRHL</sequence>
<keyword evidence="2" id="KW-1185">Reference proteome</keyword>
<dbReference type="Proteomes" id="UP000390335">
    <property type="component" value="Unassembled WGS sequence"/>
</dbReference>
<evidence type="ECO:0000313" key="1">
    <source>
        <dbReference type="EMBL" id="GES53041.1"/>
    </source>
</evidence>
<reference evidence="1 2" key="1">
    <citation type="journal article" date="2020" name="Genome Biol. Evol.">
        <title>Rhizobium dioscoreae sp. nov., a plant growth-promoting bacterium isolated from yam (Dioscorea species).</title>
        <authorList>
            <person name="Ouyabe M."/>
            <person name="Tanaka N."/>
            <person name="Shiwa Y."/>
            <person name="Fujita N."/>
            <person name="Kikuno H."/>
            <person name="Babil P."/>
            <person name="Shiwachi H."/>
        </authorList>
    </citation>
    <scope>NUCLEOTIDE SEQUENCE [LARGE SCALE GENOMIC DNA]</scope>
    <source>
        <strain evidence="1 2">S-93</strain>
    </source>
</reference>
<proteinExistence type="predicted"/>
<comment type="caution">
    <text evidence="1">The sequence shown here is derived from an EMBL/GenBank/DDBJ whole genome shotgun (WGS) entry which is preliminary data.</text>
</comment>
<dbReference type="EMBL" id="BLAJ01000012">
    <property type="protein sequence ID" value="GES53041.1"/>
    <property type="molecule type" value="Genomic_DNA"/>
</dbReference>